<dbReference type="PANTHER" id="PTHR15454">
    <property type="entry name" value="NISCHARIN RELATED"/>
    <property type="match status" value="1"/>
</dbReference>
<keyword evidence="2" id="KW-0963">Cytoplasm</keyword>
<dbReference type="SMART" id="SM00369">
    <property type="entry name" value="LRR_TYP"/>
    <property type="match status" value="3"/>
</dbReference>
<dbReference type="OrthoDB" id="676979at2759"/>
<dbReference type="Proteomes" id="UP000736335">
    <property type="component" value="Unassembled WGS sequence"/>
</dbReference>
<proteinExistence type="predicted"/>
<evidence type="ECO:0000256" key="3">
    <source>
        <dbReference type="ARBA" id="ARBA00022614"/>
    </source>
</evidence>
<dbReference type="PROSITE" id="PS51450">
    <property type="entry name" value="LRR"/>
    <property type="match status" value="1"/>
</dbReference>
<dbReference type="Gene3D" id="3.80.10.10">
    <property type="entry name" value="Ribonuclease Inhibitor"/>
    <property type="match status" value="1"/>
</dbReference>
<feature type="region of interest" description="Disordered" evidence="5">
    <location>
        <begin position="663"/>
        <end position="683"/>
    </location>
</feature>
<evidence type="ECO:0000256" key="1">
    <source>
        <dbReference type="ARBA" id="ARBA00004496"/>
    </source>
</evidence>
<feature type="compositionally biased region" description="Pro residues" evidence="5">
    <location>
        <begin position="582"/>
        <end position="591"/>
    </location>
</feature>
<accession>A0A9P6LDY8</accession>
<evidence type="ECO:0000256" key="2">
    <source>
        <dbReference type="ARBA" id="ARBA00022490"/>
    </source>
</evidence>
<protein>
    <submittedName>
        <fullName evidence="6">Uncharacterized protein</fullName>
    </submittedName>
</protein>
<dbReference type="PANTHER" id="PTHR15454:SF69">
    <property type="entry name" value="SERINE_THREONINE-PROTEIN KINASE 11-INTERACTING PROTEIN"/>
    <property type="match status" value="1"/>
</dbReference>
<comment type="subcellular location">
    <subcellularLocation>
        <location evidence="1">Cytoplasm</location>
    </subcellularLocation>
</comment>
<keyword evidence="7" id="KW-1185">Reference proteome</keyword>
<feature type="region of interest" description="Disordered" evidence="5">
    <location>
        <begin position="501"/>
        <end position="635"/>
    </location>
</feature>
<reference evidence="6" key="2">
    <citation type="submission" date="2020-11" db="EMBL/GenBank/DDBJ databases">
        <authorList>
            <consortium name="DOE Joint Genome Institute"/>
            <person name="Kuo A."/>
            <person name="Miyauchi S."/>
            <person name="Kiss E."/>
            <person name="Drula E."/>
            <person name="Kohler A."/>
            <person name="Sanchez-Garcia M."/>
            <person name="Andreopoulos B."/>
            <person name="Barry K.W."/>
            <person name="Bonito G."/>
            <person name="Buee M."/>
            <person name="Carver A."/>
            <person name="Chen C."/>
            <person name="Cichocki N."/>
            <person name="Clum A."/>
            <person name="Culley D."/>
            <person name="Crous P.W."/>
            <person name="Fauchery L."/>
            <person name="Girlanda M."/>
            <person name="Hayes R."/>
            <person name="Keri Z."/>
            <person name="Labutti K."/>
            <person name="Lipzen A."/>
            <person name="Lombard V."/>
            <person name="Magnuson J."/>
            <person name="Maillard F."/>
            <person name="Morin E."/>
            <person name="Murat C."/>
            <person name="Nolan M."/>
            <person name="Ohm R."/>
            <person name="Pangilinan J."/>
            <person name="Pereira M."/>
            <person name="Perotto S."/>
            <person name="Peter M."/>
            <person name="Riley R."/>
            <person name="Sitrit Y."/>
            <person name="Stielow B."/>
            <person name="Szollosi G."/>
            <person name="Zifcakova L."/>
            <person name="Stursova M."/>
            <person name="Spatafora J.W."/>
            <person name="Tedersoo L."/>
            <person name="Vaario L.-M."/>
            <person name="Yamada A."/>
            <person name="Yan M."/>
            <person name="Wang P."/>
            <person name="Xu J."/>
            <person name="Bruns T."/>
            <person name="Baldrian P."/>
            <person name="Vilgalys R."/>
            <person name="Henrissat B."/>
            <person name="Grigoriev I.V."/>
            <person name="Hibbett D."/>
            <person name="Nagy L.G."/>
            <person name="Martin F.M."/>
        </authorList>
    </citation>
    <scope>NUCLEOTIDE SEQUENCE</scope>
    <source>
        <strain evidence="6">UH-Tt-Lm1</strain>
    </source>
</reference>
<dbReference type="InterPro" id="IPR003591">
    <property type="entry name" value="Leu-rich_rpt_typical-subtyp"/>
</dbReference>
<evidence type="ECO:0000256" key="5">
    <source>
        <dbReference type="SAM" id="MobiDB-lite"/>
    </source>
</evidence>
<feature type="region of interest" description="Disordered" evidence="5">
    <location>
        <begin position="248"/>
        <end position="295"/>
    </location>
</feature>
<name>A0A9P6LDY8_9AGAM</name>
<dbReference type="InterPro" id="IPR001611">
    <property type="entry name" value="Leu-rich_rpt"/>
</dbReference>
<evidence type="ECO:0000256" key="4">
    <source>
        <dbReference type="ARBA" id="ARBA00022737"/>
    </source>
</evidence>
<evidence type="ECO:0000313" key="6">
    <source>
        <dbReference type="EMBL" id="KAF9793411.1"/>
    </source>
</evidence>
<dbReference type="AlphaFoldDB" id="A0A9P6LDY8"/>
<feature type="compositionally biased region" description="Basic and acidic residues" evidence="5">
    <location>
        <begin position="568"/>
        <end position="578"/>
    </location>
</feature>
<comment type="caution">
    <text evidence="6">The sequence shown here is derived from an EMBL/GenBank/DDBJ whole genome shotgun (WGS) entry which is preliminary data.</text>
</comment>
<dbReference type="SUPFAM" id="SSF52075">
    <property type="entry name" value="Outer arm dynein light chain 1"/>
    <property type="match status" value="1"/>
</dbReference>
<gene>
    <name evidence="6" type="ORF">BJ322DRAFT_1034524</name>
</gene>
<dbReference type="GO" id="GO:0005737">
    <property type="term" value="C:cytoplasm"/>
    <property type="evidence" value="ECO:0007669"/>
    <property type="project" value="UniProtKB-SubCell"/>
</dbReference>
<dbReference type="Pfam" id="PF13855">
    <property type="entry name" value="LRR_8"/>
    <property type="match status" value="1"/>
</dbReference>
<keyword evidence="4" id="KW-0677">Repeat</keyword>
<keyword evidence="3" id="KW-0433">Leucine-rich repeat</keyword>
<dbReference type="EMBL" id="WIUZ02000001">
    <property type="protein sequence ID" value="KAF9793411.1"/>
    <property type="molecule type" value="Genomic_DNA"/>
</dbReference>
<sequence>MEAEAGDDYLRRVSRFIRANALSLAEGGFGHRRYAPRRQDSGNVYNPLYWVGLDGSSQQQAGQAKPITFTIDTHHLSYILIRLEALGINVGTLDVKLENPSRPTSYINFAPSDKTDTLSLSSFRSSLSAVSNLSLGPSWWSKPAPPNIDVELKYIYSSFTKLPALSVRSPGPKFISELKNDPPNDCAIPLDSFKNLQSLECVDVDPRVLLGWDRVAEGVRSLTIKRGGMEDVSDVFIGLVLDDQATREGQRTTLRRKRVSSRPSRQESFHGTRLPDSVPEVSEDAHTDEEPADAPKLPSWKWGCLKHLSLADNSLTLFPTTPLPYLTSVTHLDLSSNLLVSIPPGLSALYNLLSLNLSDNMIDSVLGIYQRLGSITSINLSKNRLESICGLERLVALERVDIRYNILEESAEVGRLALLPNIKEIWVEGNPLTEIEEGHRIRCFDYFWKEAKTITLDGAPPSFYEKRHLTEPIPEQMRSSRPVSTTISSPPIIAVGNAQLDAKKPSPTISPSPSTPGSQNASPALGPSVVQPRGRRKKNKRIVNLNGDADDTGESIRARSPSTVGIKSEGKAVAKPHTEGPSSPPVSPPMNGPINPKRAVPQPPDHLVVCSPPKKGSRHTRGRTEGSSTVEDIGELPPLSSLSLATVGSLKLKSKAAIRRARATASTFDPPGGAGDPGQSPEAFRAKIEALRSDMGDGWLKVLNQSHLGSPGVASG</sequence>
<evidence type="ECO:0000313" key="7">
    <source>
        <dbReference type="Proteomes" id="UP000736335"/>
    </source>
</evidence>
<organism evidence="6 7">
    <name type="scientific">Thelephora terrestris</name>
    <dbReference type="NCBI Taxonomy" id="56493"/>
    <lineage>
        <taxon>Eukaryota</taxon>
        <taxon>Fungi</taxon>
        <taxon>Dikarya</taxon>
        <taxon>Basidiomycota</taxon>
        <taxon>Agaricomycotina</taxon>
        <taxon>Agaricomycetes</taxon>
        <taxon>Thelephorales</taxon>
        <taxon>Thelephoraceae</taxon>
        <taxon>Thelephora</taxon>
    </lineage>
</organism>
<dbReference type="InterPro" id="IPR032675">
    <property type="entry name" value="LRR_dom_sf"/>
</dbReference>
<reference evidence="6" key="1">
    <citation type="journal article" date="2020" name="Nat. Commun.">
        <title>Large-scale genome sequencing of mycorrhizal fungi provides insights into the early evolution of symbiotic traits.</title>
        <authorList>
            <person name="Miyauchi S."/>
            <person name="Kiss E."/>
            <person name="Kuo A."/>
            <person name="Drula E."/>
            <person name="Kohler A."/>
            <person name="Sanchez-Garcia M."/>
            <person name="Morin E."/>
            <person name="Andreopoulos B."/>
            <person name="Barry K.W."/>
            <person name="Bonito G."/>
            <person name="Buee M."/>
            <person name="Carver A."/>
            <person name="Chen C."/>
            <person name="Cichocki N."/>
            <person name="Clum A."/>
            <person name="Culley D."/>
            <person name="Crous P.W."/>
            <person name="Fauchery L."/>
            <person name="Girlanda M."/>
            <person name="Hayes R.D."/>
            <person name="Keri Z."/>
            <person name="LaButti K."/>
            <person name="Lipzen A."/>
            <person name="Lombard V."/>
            <person name="Magnuson J."/>
            <person name="Maillard F."/>
            <person name="Murat C."/>
            <person name="Nolan M."/>
            <person name="Ohm R.A."/>
            <person name="Pangilinan J."/>
            <person name="Pereira M.F."/>
            <person name="Perotto S."/>
            <person name="Peter M."/>
            <person name="Pfister S."/>
            <person name="Riley R."/>
            <person name="Sitrit Y."/>
            <person name="Stielow J.B."/>
            <person name="Szollosi G."/>
            <person name="Zifcakova L."/>
            <person name="Stursova M."/>
            <person name="Spatafora J.W."/>
            <person name="Tedersoo L."/>
            <person name="Vaario L.M."/>
            <person name="Yamada A."/>
            <person name="Yan M."/>
            <person name="Wang P."/>
            <person name="Xu J."/>
            <person name="Bruns T."/>
            <person name="Baldrian P."/>
            <person name="Vilgalys R."/>
            <person name="Dunand C."/>
            <person name="Henrissat B."/>
            <person name="Grigoriev I.V."/>
            <person name="Hibbett D."/>
            <person name="Nagy L.G."/>
            <person name="Martin F.M."/>
        </authorList>
    </citation>
    <scope>NUCLEOTIDE SEQUENCE</scope>
    <source>
        <strain evidence="6">UH-Tt-Lm1</strain>
    </source>
</reference>